<keyword evidence="1" id="KW-0812">Transmembrane</keyword>
<organism evidence="2 3">
    <name type="scientific">Hirschia litorea</name>
    <dbReference type="NCBI Taxonomy" id="1199156"/>
    <lineage>
        <taxon>Bacteria</taxon>
        <taxon>Pseudomonadati</taxon>
        <taxon>Pseudomonadota</taxon>
        <taxon>Alphaproteobacteria</taxon>
        <taxon>Hyphomonadales</taxon>
        <taxon>Hyphomonadaceae</taxon>
        <taxon>Hirschia</taxon>
    </lineage>
</organism>
<proteinExistence type="predicted"/>
<dbReference type="Proteomes" id="UP001596492">
    <property type="component" value="Unassembled WGS sequence"/>
</dbReference>
<feature type="transmembrane region" description="Helical" evidence="1">
    <location>
        <begin position="128"/>
        <end position="151"/>
    </location>
</feature>
<feature type="transmembrane region" description="Helical" evidence="1">
    <location>
        <begin position="15"/>
        <end position="37"/>
    </location>
</feature>
<accession>A0ABW2IGU5</accession>
<dbReference type="EMBL" id="JBHTBR010000002">
    <property type="protein sequence ID" value="MFC7290209.1"/>
    <property type="molecule type" value="Genomic_DNA"/>
</dbReference>
<dbReference type="RefSeq" id="WP_382164909.1">
    <property type="nucleotide sequence ID" value="NZ_JBHTBR010000002.1"/>
</dbReference>
<keyword evidence="3" id="KW-1185">Reference proteome</keyword>
<evidence type="ECO:0000313" key="3">
    <source>
        <dbReference type="Proteomes" id="UP001596492"/>
    </source>
</evidence>
<protein>
    <recommendedName>
        <fullName evidence="4">DUF4386 domain-containing protein</fullName>
    </recommendedName>
</protein>
<gene>
    <name evidence="2" type="ORF">ACFQS8_01145</name>
</gene>
<feature type="transmembrane region" description="Helical" evidence="1">
    <location>
        <begin position="77"/>
        <end position="100"/>
    </location>
</feature>
<feature type="transmembrane region" description="Helical" evidence="1">
    <location>
        <begin position="105"/>
        <end position="122"/>
    </location>
</feature>
<keyword evidence="1" id="KW-0472">Membrane</keyword>
<comment type="caution">
    <text evidence="2">The sequence shown here is derived from an EMBL/GenBank/DDBJ whole genome shotgun (WGS) entry which is preliminary data.</text>
</comment>
<feature type="transmembrane region" description="Helical" evidence="1">
    <location>
        <begin position="44"/>
        <end position="65"/>
    </location>
</feature>
<sequence length="161" mass="17680">MYSRFEIALTSADTLLVFGGLFGVISAIAVASVLVPVSRALRGAVLFGLLLVFSGGNVVTGMALMSGPVPETADKTVIVLDSIQFAFFLFSLLVGAFVLVNRLQWFFVFFFLHFALGLYTLTLSQQVIPVWITSFEVMFELIVGIAAIFLLRPERRSIFDD</sequence>
<evidence type="ECO:0000313" key="2">
    <source>
        <dbReference type="EMBL" id="MFC7290209.1"/>
    </source>
</evidence>
<name>A0ABW2IGU5_9PROT</name>
<evidence type="ECO:0008006" key="4">
    <source>
        <dbReference type="Google" id="ProtNLM"/>
    </source>
</evidence>
<reference evidence="3" key="1">
    <citation type="journal article" date="2019" name="Int. J. Syst. Evol. Microbiol.">
        <title>The Global Catalogue of Microorganisms (GCM) 10K type strain sequencing project: providing services to taxonomists for standard genome sequencing and annotation.</title>
        <authorList>
            <consortium name="The Broad Institute Genomics Platform"/>
            <consortium name="The Broad Institute Genome Sequencing Center for Infectious Disease"/>
            <person name="Wu L."/>
            <person name="Ma J."/>
        </authorList>
    </citation>
    <scope>NUCLEOTIDE SEQUENCE [LARGE SCALE GENOMIC DNA]</scope>
    <source>
        <strain evidence="3">CCUG 51308</strain>
    </source>
</reference>
<keyword evidence="1" id="KW-1133">Transmembrane helix</keyword>
<evidence type="ECO:0000256" key="1">
    <source>
        <dbReference type="SAM" id="Phobius"/>
    </source>
</evidence>